<reference evidence="2" key="1">
    <citation type="journal article" date="2015" name="Nat. Genet.">
        <title>The genome and transcriptome of the zoonotic hookworm Ancylostoma ceylanicum identify infection-specific gene families.</title>
        <authorList>
            <person name="Schwarz E.M."/>
            <person name="Hu Y."/>
            <person name="Antoshechkin I."/>
            <person name="Miller M.M."/>
            <person name="Sternberg P.W."/>
            <person name="Aroian R.V."/>
        </authorList>
    </citation>
    <scope>NUCLEOTIDE SEQUENCE</scope>
    <source>
        <strain evidence="2">HY135</strain>
    </source>
</reference>
<organism evidence="1 2">
    <name type="scientific">Ancylostoma ceylanicum</name>
    <dbReference type="NCBI Taxonomy" id="53326"/>
    <lineage>
        <taxon>Eukaryota</taxon>
        <taxon>Metazoa</taxon>
        <taxon>Ecdysozoa</taxon>
        <taxon>Nematoda</taxon>
        <taxon>Chromadorea</taxon>
        <taxon>Rhabditida</taxon>
        <taxon>Rhabditina</taxon>
        <taxon>Rhabditomorpha</taxon>
        <taxon>Strongyloidea</taxon>
        <taxon>Ancylostomatidae</taxon>
        <taxon>Ancylostomatinae</taxon>
        <taxon>Ancylostoma</taxon>
    </lineage>
</organism>
<dbReference type="EMBL" id="JARK01000568">
    <property type="protein sequence ID" value="EYC35854.1"/>
    <property type="molecule type" value="Genomic_DNA"/>
</dbReference>
<dbReference type="AlphaFoldDB" id="A0A016W7L9"/>
<evidence type="ECO:0000313" key="1">
    <source>
        <dbReference type="EMBL" id="EYC35854.1"/>
    </source>
</evidence>
<comment type="caution">
    <text evidence="1">The sequence shown here is derived from an EMBL/GenBank/DDBJ whole genome shotgun (WGS) entry which is preliminary data.</text>
</comment>
<protein>
    <submittedName>
        <fullName evidence="1">Uncharacterized protein</fullName>
    </submittedName>
</protein>
<gene>
    <name evidence="1" type="primary">Acey_s0968.g3241</name>
    <name evidence="1" type="ORF">Y032_0968g3241</name>
</gene>
<evidence type="ECO:0000313" key="2">
    <source>
        <dbReference type="Proteomes" id="UP000024635"/>
    </source>
</evidence>
<feature type="non-terminal residue" evidence="1">
    <location>
        <position position="1"/>
    </location>
</feature>
<proteinExistence type="predicted"/>
<name>A0A016W7L9_9BILA</name>
<accession>A0A016W7L9</accession>
<sequence>RIISRLLIQRKRSHRLEWTSLVTIVDDVFEEENAAHAWQDQGKRKNSRSEVETFPCQGATTISFYVGREPLPGSARTRSSSWPAYAR</sequence>
<keyword evidence="2" id="KW-1185">Reference proteome</keyword>
<dbReference type="Proteomes" id="UP000024635">
    <property type="component" value="Unassembled WGS sequence"/>
</dbReference>